<sequence>MTIKTDACLNCQIKSNVVSILNDEELCELGKGCLQTEFRKGELIFKEGTPAHHVVYIREGFVKLSKKGIGEKDYILSIHKKGAYLALNNLNNQRRQNSVSATAVTPVKVCFIDTEVFGLLLKKNGQFASEVIQYMVGDEMNYFDRLVNNVQQQVPGRLANSLFYFRDQVYNQNPFKLDITKQELAALIGTSRESVARLLKEFQEAGIIRVQKNTFTIVDEQKLEEIQRKG</sequence>
<evidence type="ECO:0000259" key="4">
    <source>
        <dbReference type="PROSITE" id="PS50042"/>
    </source>
</evidence>
<keyword evidence="2" id="KW-0238">DNA-binding</keyword>
<dbReference type="EMBL" id="QWGR01000003">
    <property type="protein sequence ID" value="RIJ49515.1"/>
    <property type="molecule type" value="Genomic_DNA"/>
</dbReference>
<dbReference type="InterPro" id="IPR012318">
    <property type="entry name" value="HTH_CRP"/>
</dbReference>
<dbReference type="PRINTS" id="PR00034">
    <property type="entry name" value="HTHCRP"/>
</dbReference>
<organism evidence="6 7">
    <name type="scientific">Maribellus luteus</name>
    <dbReference type="NCBI Taxonomy" id="2305463"/>
    <lineage>
        <taxon>Bacteria</taxon>
        <taxon>Pseudomonadati</taxon>
        <taxon>Bacteroidota</taxon>
        <taxon>Bacteroidia</taxon>
        <taxon>Marinilabiliales</taxon>
        <taxon>Prolixibacteraceae</taxon>
        <taxon>Maribellus</taxon>
    </lineage>
</organism>
<evidence type="ECO:0000259" key="5">
    <source>
        <dbReference type="PROSITE" id="PS51063"/>
    </source>
</evidence>
<dbReference type="SMART" id="SM00419">
    <property type="entry name" value="HTH_CRP"/>
    <property type="match status" value="1"/>
</dbReference>
<dbReference type="PANTHER" id="PTHR24567">
    <property type="entry name" value="CRP FAMILY TRANSCRIPTIONAL REGULATORY PROTEIN"/>
    <property type="match status" value="1"/>
</dbReference>
<proteinExistence type="predicted"/>
<dbReference type="InterPro" id="IPR018490">
    <property type="entry name" value="cNMP-bd_dom_sf"/>
</dbReference>
<dbReference type="PANTHER" id="PTHR24567:SF74">
    <property type="entry name" value="HTH-TYPE TRANSCRIPTIONAL REGULATOR ARCR"/>
    <property type="match status" value="1"/>
</dbReference>
<evidence type="ECO:0000256" key="2">
    <source>
        <dbReference type="ARBA" id="ARBA00023125"/>
    </source>
</evidence>
<feature type="domain" description="Cyclic nucleotide-binding" evidence="4">
    <location>
        <begin position="17"/>
        <end position="121"/>
    </location>
</feature>
<dbReference type="InterPro" id="IPR036390">
    <property type="entry name" value="WH_DNA-bd_sf"/>
</dbReference>
<dbReference type="Pfam" id="PF00027">
    <property type="entry name" value="cNMP_binding"/>
    <property type="match status" value="1"/>
</dbReference>
<dbReference type="Gene3D" id="2.60.120.10">
    <property type="entry name" value="Jelly Rolls"/>
    <property type="match status" value="1"/>
</dbReference>
<keyword evidence="3" id="KW-0804">Transcription</keyword>
<keyword evidence="7" id="KW-1185">Reference proteome</keyword>
<dbReference type="SUPFAM" id="SSF51206">
    <property type="entry name" value="cAMP-binding domain-like"/>
    <property type="match status" value="1"/>
</dbReference>
<reference evidence="6 7" key="1">
    <citation type="submission" date="2018-08" db="EMBL/GenBank/DDBJ databases">
        <title>Pallidiluteibacterium maritimus gen. nov., sp. nov., isolated from coastal sediment.</title>
        <authorList>
            <person name="Zhou L.Y."/>
        </authorList>
    </citation>
    <scope>NUCLEOTIDE SEQUENCE [LARGE SCALE GENOMIC DNA]</scope>
    <source>
        <strain evidence="6 7">XSD2</strain>
    </source>
</reference>
<dbReference type="GO" id="GO:0005829">
    <property type="term" value="C:cytosol"/>
    <property type="evidence" value="ECO:0007669"/>
    <property type="project" value="TreeGrafter"/>
</dbReference>
<dbReference type="CDD" id="cd00038">
    <property type="entry name" value="CAP_ED"/>
    <property type="match status" value="1"/>
</dbReference>
<evidence type="ECO:0000256" key="3">
    <source>
        <dbReference type="ARBA" id="ARBA00023163"/>
    </source>
</evidence>
<accession>A0A399T3P9</accession>
<dbReference type="RefSeq" id="WP_119437401.1">
    <property type="nucleotide sequence ID" value="NZ_QWGR01000003.1"/>
</dbReference>
<dbReference type="GO" id="GO:0003677">
    <property type="term" value="F:DNA binding"/>
    <property type="evidence" value="ECO:0007669"/>
    <property type="project" value="UniProtKB-KW"/>
</dbReference>
<dbReference type="Gene3D" id="1.10.10.10">
    <property type="entry name" value="Winged helix-like DNA-binding domain superfamily/Winged helix DNA-binding domain"/>
    <property type="match status" value="1"/>
</dbReference>
<dbReference type="InterPro" id="IPR014710">
    <property type="entry name" value="RmlC-like_jellyroll"/>
</dbReference>
<dbReference type="InterPro" id="IPR036388">
    <property type="entry name" value="WH-like_DNA-bd_sf"/>
</dbReference>
<dbReference type="Proteomes" id="UP000265926">
    <property type="component" value="Unassembled WGS sequence"/>
</dbReference>
<dbReference type="SUPFAM" id="SSF46785">
    <property type="entry name" value="Winged helix' DNA-binding domain"/>
    <property type="match status" value="1"/>
</dbReference>
<dbReference type="GO" id="GO:0003700">
    <property type="term" value="F:DNA-binding transcription factor activity"/>
    <property type="evidence" value="ECO:0007669"/>
    <property type="project" value="TreeGrafter"/>
</dbReference>
<dbReference type="PROSITE" id="PS51063">
    <property type="entry name" value="HTH_CRP_2"/>
    <property type="match status" value="1"/>
</dbReference>
<name>A0A399T3P9_9BACT</name>
<dbReference type="InterPro" id="IPR000595">
    <property type="entry name" value="cNMP-bd_dom"/>
</dbReference>
<keyword evidence="1" id="KW-0805">Transcription regulation</keyword>
<feature type="domain" description="HTH crp-type" evidence="5">
    <location>
        <begin position="152"/>
        <end position="221"/>
    </location>
</feature>
<gene>
    <name evidence="6" type="ORF">D1614_08230</name>
</gene>
<dbReference type="PROSITE" id="PS50042">
    <property type="entry name" value="CNMP_BINDING_3"/>
    <property type="match status" value="1"/>
</dbReference>
<dbReference type="InterPro" id="IPR050397">
    <property type="entry name" value="Env_Response_Regulators"/>
</dbReference>
<protein>
    <submittedName>
        <fullName evidence="6">Crp/Fnr family transcriptional regulator</fullName>
    </submittedName>
</protein>
<evidence type="ECO:0000256" key="1">
    <source>
        <dbReference type="ARBA" id="ARBA00023015"/>
    </source>
</evidence>
<dbReference type="AlphaFoldDB" id="A0A399T3P9"/>
<evidence type="ECO:0000313" key="6">
    <source>
        <dbReference type="EMBL" id="RIJ49515.1"/>
    </source>
</evidence>
<evidence type="ECO:0000313" key="7">
    <source>
        <dbReference type="Proteomes" id="UP000265926"/>
    </source>
</evidence>
<dbReference type="SMART" id="SM00100">
    <property type="entry name" value="cNMP"/>
    <property type="match status" value="1"/>
</dbReference>
<dbReference type="Pfam" id="PF13545">
    <property type="entry name" value="HTH_Crp_2"/>
    <property type="match status" value="1"/>
</dbReference>
<dbReference type="OrthoDB" id="9127033at2"/>
<comment type="caution">
    <text evidence="6">The sequence shown here is derived from an EMBL/GenBank/DDBJ whole genome shotgun (WGS) entry which is preliminary data.</text>
</comment>